<dbReference type="Pfam" id="PF00248">
    <property type="entry name" value="Aldo_ket_red"/>
    <property type="match status" value="1"/>
</dbReference>
<dbReference type="GO" id="GO:0005737">
    <property type="term" value="C:cytoplasm"/>
    <property type="evidence" value="ECO:0007669"/>
    <property type="project" value="TreeGrafter"/>
</dbReference>
<dbReference type="PRINTS" id="PR00069">
    <property type="entry name" value="ALDKETRDTASE"/>
</dbReference>
<dbReference type="PANTHER" id="PTHR43625">
    <property type="entry name" value="AFLATOXIN B1 ALDEHYDE REDUCTASE"/>
    <property type="match status" value="1"/>
</dbReference>
<dbReference type="CDD" id="cd19076">
    <property type="entry name" value="AKR_AKR13A_13D"/>
    <property type="match status" value="1"/>
</dbReference>
<dbReference type="InterPro" id="IPR023210">
    <property type="entry name" value="NADP_OxRdtase_dom"/>
</dbReference>
<keyword evidence="4" id="KW-1185">Reference proteome</keyword>
<comment type="caution">
    <text evidence="3">The sequence shown here is derived from an EMBL/GenBank/DDBJ whole genome shotgun (WGS) entry which is preliminary data.</text>
</comment>
<dbReference type="InterPro" id="IPR020471">
    <property type="entry name" value="AKR"/>
</dbReference>
<dbReference type="InterPro" id="IPR050791">
    <property type="entry name" value="Aldo-Keto_reductase"/>
</dbReference>
<dbReference type="Gene3D" id="3.20.20.100">
    <property type="entry name" value="NADP-dependent oxidoreductase domain"/>
    <property type="match status" value="1"/>
</dbReference>
<reference evidence="3" key="1">
    <citation type="submission" date="2020-05" db="EMBL/GenBank/DDBJ databases">
        <title>Phylogenomic resolution of chytrid fungi.</title>
        <authorList>
            <person name="Stajich J.E."/>
            <person name="Amses K."/>
            <person name="Simmons R."/>
            <person name="Seto K."/>
            <person name="Myers J."/>
            <person name="Bonds A."/>
            <person name="Quandt C.A."/>
            <person name="Barry K."/>
            <person name="Liu P."/>
            <person name="Grigoriev I."/>
            <person name="Longcore J.E."/>
            <person name="James T.Y."/>
        </authorList>
    </citation>
    <scope>NUCLEOTIDE SEQUENCE</scope>
    <source>
        <strain evidence="3">JEL0513</strain>
    </source>
</reference>
<evidence type="ECO:0000313" key="4">
    <source>
        <dbReference type="Proteomes" id="UP001211907"/>
    </source>
</evidence>
<dbReference type="PANTHER" id="PTHR43625:SF40">
    <property type="entry name" value="ALDO-KETO REDUCTASE YAKC [NADP(+)]"/>
    <property type="match status" value="1"/>
</dbReference>
<keyword evidence="1" id="KW-0560">Oxidoreductase</keyword>
<organism evidence="3 4">
    <name type="scientific">Physocladia obscura</name>
    <dbReference type="NCBI Taxonomy" id="109957"/>
    <lineage>
        <taxon>Eukaryota</taxon>
        <taxon>Fungi</taxon>
        <taxon>Fungi incertae sedis</taxon>
        <taxon>Chytridiomycota</taxon>
        <taxon>Chytridiomycota incertae sedis</taxon>
        <taxon>Chytridiomycetes</taxon>
        <taxon>Chytridiales</taxon>
        <taxon>Chytriomycetaceae</taxon>
        <taxon>Physocladia</taxon>
    </lineage>
</organism>
<protein>
    <recommendedName>
        <fullName evidence="2">NADP-dependent oxidoreductase domain-containing protein</fullName>
    </recommendedName>
</protein>
<evidence type="ECO:0000256" key="1">
    <source>
        <dbReference type="ARBA" id="ARBA00023002"/>
    </source>
</evidence>
<evidence type="ECO:0000259" key="2">
    <source>
        <dbReference type="Pfam" id="PF00248"/>
    </source>
</evidence>
<feature type="domain" description="NADP-dependent oxidoreductase" evidence="2">
    <location>
        <begin position="12"/>
        <end position="307"/>
    </location>
</feature>
<gene>
    <name evidence="3" type="ORF">HK100_004216</name>
</gene>
<evidence type="ECO:0000313" key="3">
    <source>
        <dbReference type="EMBL" id="KAJ3133669.1"/>
    </source>
</evidence>
<dbReference type="GO" id="GO:0016491">
    <property type="term" value="F:oxidoreductase activity"/>
    <property type="evidence" value="ECO:0007669"/>
    <property type="project" value="UniProtKB-KW"/>
</dbReference>
<dbReference type="EMBL" id="JADGJH010000211">
    <property type="protein sequence ID" value="KAJ3133669.1"/>
    <property type="molecule type" value="Genomic_DNA"/>
</dbReference>
<dbReference type="SUPFAM" id="SSF51430">
    <property type="entry name" value="NAD(P)-linked oxidoreductase"/>
    <property type="match status" value="1"/>
</dbReference>
<proteinExistence type="predicted"/>
<dbReference type="AlphaFoldDB" id="A0AAD5T799"/>
<dbReference type="Proteomes" id="UP001211907">
    <property type="component" value="Unassembled WGS sequence"/>
</dbReference>
<name>A0AAD5T799_9FUNG</name>
<dbReference type="InterPro" id="IPR036812">
    <property type="entry name" value="NAD(P)_OxRdtase_dom_sf"/>
</dbReference>
<sequence>MSKLYEEALFPRIGYGAMGLSMGYGVADRTESLKVLQYAADANSAFIDSSDIYGNGHNEELIGEWLAQNEGNRAKVFICTKFGFKSVNPPVICGKAEYVKKCCNASLKRLGVDFIDLYYQHSIIVDPDTPIEETVTALAELVKEGKVRYIGLSEASAENIRRAHKIHPIAAVQVEYSPWSTDIENNGVLQTCIELGIVVVAYSPVGKGFLTGQYKSIDDFEQNDFRRSLPRFQGTAFEQNLKLVDALKEIAATKGCTVTQLTLAWVCAQGPHIIPIPGTKKVSRLQENLGAAKVFLTESENSAIRAVMASIPVVGARYQPAQLALSFK</sequence>
<accession>A0AAD5T799</accession>